<dbReference type="SUPFAM" id="SSF56672">
    <property type="entry name" value="DNA/RNA polymerases"/>
    <property type="match status" value="1"/>
</dbReference>
<dbReference type="EMBL" id="JBJJXI010000056">
    <property type="protein sequence ID" value="KAL3399248.1"/>
    <property type="molecule type" value="Genomic_DNA"/>
</dbReference>
<protein>
    <recommendedName>
        <fullName evidence="2">Reverse transcriptase/retrotransposon-derived protein RNase H-like domain-containing protein</fullName>
    </recommendedName>
</protein>
<evidence type="ECO:0000313" key="3">
    <source>
        <dbReference type="EMBL" id="KAL3399248.1"/>
    </source>
</evidence>
<dbReference type="Pfam" id="PF17919">
    <property type="entry name" value="RT_RNaseH_2"/>
    <property type="match status" value="1"/>
</dbReference>
<evidence type="ECO:0000259" key="2">
    <source>
        <dbReference type="Pfam" id="PF17919"/>
    </source>
</evidence>
<keyword evidence="4" id="KW-1185">Reference proteome</keyword>
<dbReference type="InterPro" id="IPR043502">
    <property type="entry name" value="DNA/RNA_pol_sf"/>
</dbReference>
<dbReference type="CDD" id="cd09274">
    <property type="entry name" value="RNase_HI_RT_Ty3"/>
    <property type="match status" value="1"/>
</dbReference>
<sequence>MYELTKNTIYKWNAECDEAYEWLKKAIVSAYVLVNYDPQLDLVLACDASQYGISAILSHRYANGEERPIAFASKVIPDKELKRAIIDKEAGAIVFGFKKFYDYFYGRHVILKTDHKPLVYIFGTSQEIPLTIASRLQRWAYFLSHFTYDIEYVNTKNNSNCDALSRLPINDEIEIFEKEFRAINFIQEELKIL</sequence>
<evidence type="ECO:0000313" key="4">
    <source>
        <dbReference type="Proteomes" id="UP001627154"/>
    </source>
</evidence>
<keyword evidence="1" id="KW-0511">Multifunctional enzyme</keyword>
<dbReference type="InterPro" id="IPR050951">
    <property type="entry name" value="Retrovirus_Pol_polyprotein"/>
</dbReference>
<dbReference type="InterPro" id="IPR041577">
    <property type="entry name" value="RT_RNaseH_2"/>
</dbReference>
<comment type="caution">
    <text evidence="3">The sequence shown here is derived from an EMBL/GenBank/DDBJ whole genome shotgun (WGS) entry which is preliminary data.</text>
</comment>
<dbReference type="GO" id="GO:0071897">
    <property type="term" value="P:DNA biosynthetic process"/>
    <property type="evidence" value="ECO:0007669"/>
    <property type="project" value="UniProtKB-ARBA"/>
</dbReference>
<evidence type="ECO:0000256" key="1">
    <source>
        <dbReference type="ARBA" id="ARBA00023268"/>
    </source>
</evidence>
<reference evidence="3 4" key="1">
    <citation type="journal article" date="2024" name="bioRxiv">
        <title>A reference genome for Trichogramma kaykai: A tiny desert-dwelling parasitoid wasp with competing sex-ratio distorters.</title>
        <authorList>
            <person name="Culotta J."/>
            <person name="Lindsey A.R."/>
        </authorList>
    </citation>
    <scope>NUCLEOTIDE SEQUENCE [LARGE SCALE GENOMIC DNA]</scope>
    <source>
        <strain evidence="3 4">KSX58</strain>
    </source>
</reference>
<name>A0ABD2X1P8_9HYME</name>
<dbReference type="PANTHER" id="PTHR37984">
    <property type="entry name" value="PROTEIN CBG26694"/>
    <property type="match status" value="1"/>
</dbReference>
<feature type="domain" description="Reverse transcriptase/retrotransposon-derived protein RNase H-like" evidence="2">
    <location>
        <begin position="12"/>
        <end position="110"/>
    </location>
</feature>
<proteinExistence type="predicted"/>
<gene>
    <name evidence="3" type="ORF">TKK_007134</name>
</gene>
<accession>A0ABD2X1P8</accession>
<dbReference type="AlphaFoldDB" id="A0ABD2X1P8"/>
<organism evidence="3 4">
    <name type="scientific">Trichogramma kaykai</name>
    <dbReference type="NCBI Taxonomy" id="54128"/>
    <lineage>
        <taxon>Eukaryota</taxon>
        <taxon>Metazoa</taxon>
        <taxon>Ecdysozoa</taxon>
        <taxon>Arthropoda</taxon>
        <taxon>Hexapoda</taxon>
        <taxon>Insecta</taxon>
        <taxon>Pterygota</taxon>
        <taxon>Neoptera</taxon>
        <taxon>Endopterygota</taxon>
        <taxon>Hymenoptera</taxon>
        <taxon>Apocrita</taxon>
        <taxon>Proctotrupomorpha</taxon>
        <taxon>Chalcidoidea</taxon>
        <taxon>Trichogrammatidae</taxon>
        <taxon>Trichogramma</taxon>
    </lineage>
</organism>
<dbReference type="Proteomes" id="UP001627154">
    <property type="component" value="Unassembled WGS sequence"/>
</dbReference>
<dbReference type="GO" id="GO:0003824">
    <property type="term" value="F:catalytic activity"/>
    <property type="evidence" value="ECO:0007669"/>
    <property type="project" value="UniProtKB-KW"/>
</dbReference>
<dbReference type="PANTHER" id="PTHR37984:SF5">
    <property type="entry name" value="PROTEIN NYNRIN-LIKE"/>
    <property type="match status" value="1"/>
</dbReference>